<dbReference type="AlphaFoldDB" id="L8X883"/>
<evidence type="ECO:0000313" key="3">
    <source>
        <dbReference type="Proteomes" id="UP000011668"/>
    </source>
</evidence>
<protein>
    <submittedName>
        <fullName evidence="2">Uncharacterized protein</fullName>
    </submittedName>
</protein>
<comment type="caution">
    <text evidence="2">The sequence shown here is derived from an EMBL/GenBank/DDBJ whole genome shotgun (WGS) entry which is preliminary data.</text>
</comment>
<gene>
    <name evidence="2" type="ORF">AG1IA_00689</name>
</gene>
<dbReference type="EMBL" id="AFRT01000110">
    <property type="protein sequence ID" value="ELU45287.1"/>
    <property type="molecule type" value="Genomic_DNA"/>
</dbReference>
<reference evidence="2 3" key="1">
    <citation type="journal article" date="2013" name="Nat. Commun.">
        <title>The evolution and pathogenic mechanisms of the rice sheath blight pathogen.</title>
        <authorList>
            <person name="Zheng A."/>
            <person name="Lin R."/>
            <person name="Xu L."/>
            <person name="Qin P."/>
            <person name="Tang C."/>
            <person name="Ai P."/>
            <person name="Zhang D."/>
            <person name="Liu Y."/>
            <person name="Sun Z."/>
            <person name="Feng H."/>
            <person name="Wang Y."/>
            <person name="Chen Y."/>
            <person name="Liang X."/>
            <person name="Fu R."/>
            <person name="Li Q."/>
            <person name="Zhang J."/>
            <person name="Yu X."/>
            <person name="Xie Z."/>
            <person name="Ding L."/>
            <person name="Guan P."/>
            <person name="Tang J."/>
            <person name="Liang Y."/>
            <person name="Wang S."/>
            <person name="Deng Q."/>
            <person name="Li S."/>
            <person name="Zhu J."/>
            <person name="Wang L."/>
            <person name="Liu H."/>
            <person name="Li P."/>
        </authorList>
    </citation>
    <scope>NUCLEOTIDE SEQUENCE [LARGE SCALE GENOMIC DNA]</scope>
    <source>
        <strain evidence="3">AG-1 IA</strain>
    </source>
</reference>
<keyword evidence="3" id="KW-1185">Reference proteome</keyword>
<dbReference type="HOGENOM" id="CLU_3242445_0_0_1"/>
<evidence type="ECO:0000256" key="1">
    <source>
        <dbReference type="SAM" id="MobiDB-lite"/>
    </source>
</evidence>
<name>L8X883_THACA</name>
<accession>L8X883</accession>
<feature type="region of interest" description="Disordered" evidence="1">
    <location>
        <begin position="17"/>
        <end position="43"/>
    </location>
</feature>
<proteinExistence type="predicted"/>
<evidence type="ECO:0000313" key="2">
    <source>
        <dbReference type="EMBL" id="ELU45287.1"/>
    </source>
</evidence>
<organism evidence="2 3">
    <name type="scientific">Thanatephorus cucumeris (strain AG1-IA)</name>
    <name type="common">Rice sheath blight fungus</name>
    <name type="synonym">Rhizoctonia solani</name>
    <dbReference type="NCBI Taxonomy" id="983506"/>
    <lineage>
        <taxon>Eukaryota</taxon>
        <taxon>Fungi</taxon>
        <taxon>Dikarya</taxon>
        <taxon>Basidiomycota</taxon>
        <taxon>Agaricomycotina</taxon>
        <taxon>Agaricomycetes</taxon>
        <taxon>Cantharellales</taxon>
        <taxon>Ceratobasidiaceae</taxon>
        <taxon>Rhizoctonia</taxon>
        <taxon>Rhizoctonia solani AG-1</taxon>
    </lineage>
</organism>
<sequence length="43" mass="4909">MQVPHAARIRKFKSCRRLNVTKNRNRGIDDMNGKLGTRTSALP</sequence>
<dbReference type="Proteomes" id="UP000011668">
    <property type="component" value="Unassembled WGS sequence"/>
</dbReference>